<keyword evidence="1" id="KW-1133">Transmembrane helix</keyword>
<keyword evidence="1" id="KW-0472">Membrane</keyword>
<feature type="transmembrane region" description="Helical" evidence="1">
    <location>
        <begin position="34"/>
        <end position="55"/>
    </location>
</feature>
<organism evidence="2 3">
    <name type="scientific">Staphylococcus agnetis</name>
    <dbReference type="NCBI Taxonomy" id="985762"/>
    <lineage>
        <taxon>Bacteria</taxon>
        <taxon>Bacillati</taxon>
        <taxon>Bacillota</taxon>
        <taxon>Bacilli</taxon>
        <taxon>Bacillales</taxon>
        <taxon>Staphylococcaceae</taxon>
        <taxon>Staphylococcus</taxon>
    </lineage>
</organism>
<dbReference type="EMBL" id="CP094809">
    <property type="protein sequence ID" value="UXU56327.1"/>
    <property type="molecule type" value="Genomic_DNA"/>
</dbReference>
<name>A0ABD7TTY9_9STAP</name>
<reference evidence="2" key="1">
    <citation type="submission" date="2022-03" db="EMBL/GenBank/DDBJ databases">
        <title>Comparative Genomics of East African Camel-Associated Staphylococcaceae spp.: Diversity and Inheritance of Traits Involved in Host-Pathogen Interactions.</title>
        <authorList>
            <person name="Akarsu H."/>
            <person name="Liljander A."/>
            <person name="Younan M."/>
            <person name="Brodard I."/>
            <person name="Glucks I."/>
            <person name="Labroussaa F."/>
            <person name="Overesch G."/>
            <person name="Kuhnert P."/>
            <person name="Perreten V."/>
            <person name="Drexler J.F."/>
            <person name="Corman V.M."/>
            <person name="Falquet L."/>
            <person name="Jores J."/>
        </authorList>
    </citation>
    <scope>NUCLEOTIDE SEQUENCE</scope>
    <source>
        <strain evidence="2">IVB6197</strain>
    </source>
</reference>
<evidence type="ECO:0000313" key="3">
    <source>
        <dbReference type="Proteomes" id="UP001065705"/>
    </source>
</evidence>
<sequence length="57" mass="6185">MGNLMLREVAILLDGIIVAMLGIIANTLFNRNSFLAKVINNSISTFVITAISVIFSM</sequence>
<dbReference type="Proteomes" id="UP001065705">
    <property type="component" value="Chromosome"/>
</dbReference>
<proteinExistence type="predicted"/>
<protein>
    <submittedName>
        <fullName evidence="2">Uncharacterized protein</fullName>
    </submittedName>
</protein>
<dbReference type="AlphaFoldDB" id="A0ABD7TTY9"/>
<evidence type="ECO:0000313" key="2">
    <source>
        <dbReference type="EMBL" id="UXU56327.1"/>
    </source>
</evidence>
<keyword evidence="1" id="KW-0812">Transmembrane</keyword>
<gene>
    <name evidence="2" type="ORF">MUA95_07040</name>
</gene>
<feature type="transmembrane region" description="Helical" evidence="1">
    <location>
        <begin position="9"/>
        <end position="28"/>
    </location>
</feature>
<dbReference type="RefSeq" id="WP_262626129.1">
    <property type="nucleotide sequence ID" value="NZ_CP094809.1"/>
</dbReference>
<evidence type="ECO:0000256" key="1">
    <source>
        <dbReference type="SAM" id="Phobius"/>
    </source>
</evidence>
<accession>A0ABD7TTY9</accession>